<name>A0ABY4JR77_9BACI</name>
<dbReference type="InterPro" id="IPR007329">
    <property type="entry name" value="FMN-bd"/>
</dbReference>
<proteinExistence type="predicted"/>
<dbReference type="Gene3D" id="3.90.1010.20">
    <property type="match status" value="1"/>
</dbReference>
<feature type="domain" description="FMN-binding" evidence="1">
    <location>
        <begin position="66"/>
        <end position="142"/>
    </location>
</feature>
<sequence>MGKMSKKWVTICSTAIGAIYAAGYFTTDIQDSNVASPKTEQVNVPLNKNKNKIVKKRFYKNGIFYGMGSNRRGTIQIALKIDEDKIIDVEISNYGMHYSENDIVKLPNEVVNVQSSQVRNVSGATYSTQAFKDAVQDALLKARNI</sequence>
<dbReference type="Pfam" id="PF04205">
    <property type="entry name" value="FMN_bind"/>
    <property type="match status" value="1"/>
</dbReference>
<reference evidence="2 3" key="1">
    <citation type="submission" date="2022-04" db="EMBL/GenBank/DDBJ databases">
        <title>Mechanism of arsenic methylation and mitigation arsenic toxicity by Bacillus sp. LH14 from an Arsenic-Contaminated Paddy Soil.</title>
        <authorList>
            <person name="Wang D."/>
        </authorList>
    </citation>
    <scope>NUCLEOTIDE SEQUENCE [LARGE SCALE GENOMIC DNA]</scope>
    <source>
        <strain evidence="2 3">LH14</strain>
    </source>
</reference>
<accession>A0ABY4JR77</accession>
<evidence type="ECO:0000259" key="1">
    <source>
        <dbReference type="SMART" id="SM00900"/>
    </source>
</evidence>
<protein>
    <submittedName>
        <fullName evidence="2">FMN-binding protein</fullName>
    </submittedName>
</protein>
<evidence type="ECO:0000313" key="3">
    <source>
        <dbReference type="Proteomes" id="UP000830639"/>
    </source>
</evidence>
<dbReference type="SMART" id="SM00900">
    <property type="entry name" value="FMN_bind"/>
    <property type="match status" value="1"/>
</dbReference>
<dbReference type="Proteomes" id="UP000830639">
    <property type="component" value="Chromosome"/>
</dbReference>
<organism evidence="2 3">
    <name type="scientific">Gottfriedia acidiceleris</name>
    <dbReference type="NCBI Taxonomy" id="371036"/>
    <lineage>
        <taxon>Bacteria</taxon>
        <taxon>Bacillati</taxon>
        <taxon>Bacillota</taxon>
        <taxon>Bacilli</taxon>
        <taxon>Bacillales</taxon>
        <taxon>Bacillaceae</taxon>
        <taxon>Gottfriedia</taxon>
    </lineage>
</organism>
<dbReference type="RefSeq" id="WP_248269248.1">
    <property type="nucleotide sequence ID" value="NZ_CP096034.1"/>
</dbReference>
<evidence type="ECO:0000313" key="2">
    <source>
        <dbReference type="EMBL" id="UPM56344.1"/>
    </source>
</evidence>
<dbReference type="EMBL" id="CP096034">
    <property type="protein sequence ID" value="UPM56344.1"/>
    <property type="molecule type" value="Genomic_DNA"/>
</dbReference>
<keyword evidence="3" id="KW-1185">Reference proteome</keyword>
<gene>
    <name evidence="2" type="ORF">MY490_11125</name>
</gene>